<dbReference type="Proteomes" id="UP000188276">
    <property type="component" value="Unassembled WGS sequence"/>
</dbReference>
<accession>A0A1R4LMJ3</accession>
<keyword evidence="4 9" id="KW-0819">tRNA processing</keyword>
<dbReference type="GO" id="GO:1990883">
    <property type="term" value="F:18S rRNA cytidine N-acetyltransferase activity"/>
    <property type="evidence" value="ECO:0007669"/>
    <property type="project" value="TreeGrafter"/>
</dbReference>
<dbReference type="Gene3D" id="3.40.50.11040">
    <property type="match status" value="1"/>
</dbReference>
<evidence type="ECO:0000256" key="2">
    <source>
        <dbReference type="ARBA" id="ARBA00022555"/>
    </source>
</evidence>
<name>A0A1R4LMJ3_VIBR1</name>
<dbReference type="EC" id="2.3.1.193" evidence="9"/>
<dbReference type="InterPro" id="IPR016181">
    <property type="entry name" value="Acyl_CoA_acyltransferase"/>
</dbReference>
<evidence type="ECO:0000256" key="7">
    <source>
        <dbReference type="ARBA" id="ARBA00022884"/>
    </source>
</evidence>
<dbReference type="InterPro" id="IPR000182">
    <property type="entry name" value="GNAT_dom"/>
</dbReference>
<dbReference type="SUPFAM" id="SSF55729">
    <property type="entry name" value="Acyl-CoA N-acyltransferases (Nat)"/>
    <property type="match status" value="1"/>
</dbReference>
<evidence type="ECO:0000256" key="4">
    <source>
        <dbReference type="ARBA" id="ARBA00022694"/>
    </source>
</evidence>
<keyword evidence="2 9" id="KW-0820">tRNA-binding</keyword>
<dbReference type="GO" id="GO:0005737">
    <property type="term" value="C:cytoplasm"/>
    <property type="evidence" value="ECO:0007669"/>
    <property type="project" value="UniProtKB-SubCell"/>
</dbReference>
<evidence type="ECO:0000256" key="1">
    <source>
        <dbReference type="ARBA" id="ARBA00022490"/>
    </source>
</evidence>
<dbReference type="OrthoDB" id="5578851at2"/>
<dbReference type="CDD" id="cd04301">
    <property type="entry name" value="NAT_SF"/>
    <property type="match status" value="1"/>
</dbReference>
<evidence type="ECO:0000313" key="12">
    <source>
        <dbReference type="Proteomes" id="UP000188276"/>
    </source>
</evidence>
<dbReference type="EMBL" id="FULE01000032">
    <property type="protein sequence ID" value="SJN57816.1"/>
    <property type="molecule type" value="Genomic_DNA"/>
</dbReference>
<dbReference type="GO" id="GO:0005524">
    <property type="term" value="F:ATP binding"/>
    <property type="evidence" value="ECO:0007669"/>
    <property type="project" value="UniProtKB-UniRule"/>
</dbReference>
<evidence type="ECO:0000256" key="8">
    <source>
        <dbReference type="ARBA" id="ARBA00023315"/>
    </source>
</evidence>
<dbReference type="Gene3D" id="3.40.50.300">
    <property type="entry name" value="P-loop containing nucleotide triphosphate hydrolases"/>
    <property type="match status" value="1"/>
</dbReference>
<dbReference type="PROSITE" id="PS51186">
    <property type="entry name" value="GNAT"/>
    <property type="match status" value="1"/>
</dbReference>
<dbReference type="GO" id="GO:0000049">
    <property type="term" value="F:tRNA binding"/>
    <property type="evidence" value="ECO:0007669"/>
    <property type="project" value="UniProtKB-UniRule"/>
</dbReference>
<keyword evidence="8 9" id="KW-0012">Acyltransferase</keyword>
<dbReference type="RefSeq" id="WP_077336458.1">
    <property type="nucleotide sequence ID" value="NZ_FULE01000032.1"/>
</dbReference>
<comment type="catalytic activity">
    <reaction evidence="9">
        <text>cytidine(34) in elongator tRNA(Met) + acetyl-CoA + ATP + H2O = N(4)-acetylcytidine(34) in elongator tRNA(Met) + ADP + phosphate + CoA + H(+)</text>
        <dbReference type="Rhea" id="RHEA:43788"/>
        <dbReference type="Rhea" id="RHEA-COMP:10693"/>
        <dbReference type="Rhea" id="RHEA-COMP:10694"/>
        <dbReference type="ChEBI" id="CHEBI:15377"/>
        <dbReference type="ChEBI" id="CHEBI:15378"/>
        <dbReference type="ChEBI" id="CHEBI:30616"/>
        <dbReference type="ChEBI" id="CHEBI:43474"/>
        <dbReference type="ChEBI" id="CHEBI:57287"/>
        <dbReference type="ChEBI" id="CHEBI:57288"/>
        <dbReference type="ChEBI" id="CHEBI:74900"/>
        <dbReference type="ChEBI" id="CHEBI:82748"/>
        <dbReference type="ChEBI" id="CHEBI:456216"/>
        <dbReference type="EC" id="2.3.1.193"/>
    </reaction>
</comment>
<dbReference type="PANTHER" id="PTHR10925:SF5">
    <property type="entry name" value="RNA CYTIDINE ACETYLTRANSFERASE"/>
    <property type="match status" value="1"/>
</dbReference>
<dbReference type="GO" id="GO:1904812">
    <property type="term" value="P:rRNA acetylation involved in maturation of SSU-rRNA"/>
    <property type="evidence" value="ECO:0007669"/>
    <property type="project" value="TreeGrafter"/>
</dbReference>
<evidence type="ECO:0000313" key="11">
    <source>
        <dbReference type="EMBL" id="SJN57816.1"/>
    </source>
</evidence>
<dbReference type="InterPro" id="IPR007807">
    <property type="entry name" value="TcmA/NAT10_helicase"/>
</dbReference>
<feature type="domain" description="N-acetyltransferase" evidence="10">
    <location>
        <begin position="367"/>
        <end position="544"/>
    </location>
</feature>
<dbReference type="InterPro" id="IPR032672">
    <property type="entry name" value="TmcA/NAT10/Kre33"/>
</dbReference>
<comment type="function">
    <text evidence="9">Catalyzes the formation of N(4)-acetylcytidine (ac(4)C) at the wobble position of tRNA(Met), by using acetyl-CoA as an acetyl donor and ATP (or GTP).</text>
</comment>
<evidence type="ECO:0000256" key="9">
    <source>
        <dbReference type="HAMAP-Rule" id="MF_01886"/>
    </source>
</evidence>
<evidence type="ECO:0000256" key="3">
    <source>
        <dbReference type="ARBA" id="ARBA00022679"/>
    </source>
</evidence>
<proteinExistence type="inferred from homology"/>
<organism evidence="11 12">
    <name type="scientific">Vibrio ruber (strain DSM 16370 / JCM 11486 / BCRC 17186 / CECT 7878 / LMG 23124 / VR1)</name>
    <dbReference type="NCBI Taxonomy" id="1123498"/>
    <lineage>
        <taxon>Bacteria</taxon>
        <taxon>Pseudomonadati</taxon>
        <taxon>Pseudomonadota</taxon>
        <taxon>Gammaproteobacteria</taxon>
        <taxon>Vibrionales</taxon>
        <taxon>Vibrionaceae</taxon>
        <taxon>Vibrio</taxon>
    </lineage>
</organism>
<gene>
    <name evidence="9 11" type="primary">tmcA</name>
    <name evidence="11" type="ORF">VR7878_02498</name>
</gene>
<evidence type="ECO:0000256" key="6">
    <source>
        <dbReference type="ARBA" id="ARBA00022840"/>
    </source>
</evidence>
<dbReference type="GO" id="GO:0051392">
    <property type="term" value="F:tRNA cytidine N4-acetyltransferase activity"/>
    <property type="evidence" value="ECO:0007669"/>
    <property type="project" value="UniProtKB-UniRule"/>
</dbReference>
<dbReference type="STRING" id="1123498.VR7878_02498"/>
<keyword evidence="7 9" id="KW-0694">RNA-binding</keyword>
<dbReference type="Gene3D" id="3.40.630.30">
    <property type="match status" value="1"/>
</dbReference>
<reference evidence="12" key="1">
    <citation type="submission" date="2017-02" db="EMBL/GenBank/DDBJ databases">
        <authorList>
            <person name="Rodrigo-Torres L."/>
            <person name="Arahal R.D."/>
            <person name="Lucena T."/>
        </authorList>
    </citation>
    <scope>NUCLEOTIDE SEQUENCE [LARGE SCALE GENOMIC DNA]</scope>
    <source>
        <strain evidence="12">CECT 7878</strain>
    </source>
</reference>
<dbReference type="HAMAP" id="MF_01886">
    <property type="entry name" value="tRNA_acetyltr_TmcA"/>
    <property type="match status" value="1"/>
</dbReference>
<comment type="similarity">
    <text evidence="9">Belongs to the TmcA family.</text>
</comment>
<dbReference type="InterPro" id="IPR024914">
    <property type="entry name" value="tRNA_acetyltr_TmcA"/>
</dbReference>
<comment type="caution">
    <text evidence="9">Lacks conserved residue(s) required for the propagation of feature annotation.</text>
</comment>
<feature type="binding site" evidence="9">
    <location>
        <position position="328"/>
    </location>
    <ligand>
        <name>ATP</name>
        <dbReference type="ChEBI" id="CHEBI:30616"/>
    </ligand>
</feature>
<feature type="binding site" evidence="9">
    <location>
        <position position="159"/>
    </location>
    <ligand>
        <name>ATP</name>
        <dbReference type="ChEBI" id="CHEBI:30616"/>
    </ligand>
</feature>
<dbReference type="Pfam" id="PF05127">
    <property type="entry name" value="NAT10_TcmA_helicase"/>
    <property type="match status" value="1"/>
</dbReference>
<evidence type="ECO:0000256" key="5">
    <source>
        <dbReference type="ARBA" id="ARBA00022741"/>
    </source>
</evidence>
<comment type="subcellular location">
    <subcellularLocation>
        <location evidence="9">Cytoplasm</location>
    </subcellularLocation>
</comment>
<keyword evidence="12" id="KW-1185">Reference proteome</keyword>
<dbReference type="SUPFAM" id="SSF52540">
    <property type="entry name" value="P-loop containing nucleoside triphosphate hydrolases"/>
    <property type="match status" value="1"/>
</dbReference>
<keyword evidence="3 9" id="KW-0808">Transferase</keyword>
<dbReference type="GO" id="GO:0002101">
    <property type="term" value="P:tRNA wobble cytosine modification"/>
    <property type="evidence" value="ECO:0007669"/>
    <property type="project" value="UniProtKB-UniRule"/>
</dbReference>
<keyword evidence="6 9" id="KW-0067">ATP-binding</keyword>
<dbReference type="GO" id="GO:0051391">
    <property type="term" value="P:tRNA acetylation"/>
    <property type="evidence" value="ECO:0007669"/>
    <property type="project" value="UniProtKB-UniRule"/>
</dbReference>
<dbReference type="Pfam" id="PF13718">
    <property type="entry name" value="GNAT_acetyltr_2"/>
    <property type="match status" value="2"/>
</dbReference>
<dbReference type="PANTHER" id="PTHR10925">
    <property type="entry name" value="N-ACETYLTRANSFERASE 10"/>
    <property type="match status" value="1"/>
</dbReference>
<keyword evidence="5 9" id="KW-0547">Nucleotide-binding</keyword>
<keyword evidence="1 9" id="KW-0963">Cytoplasm</keyword>
<dbReference type="AlphaFoldDB" id="A0A1R4LMJ3"/>
<dbReference type="Pfam" id="PF08351">
    <property type="entry name" value="TmcA_N"/>
    <property type="match status" value="1"/>
</dbReference>
<sequence length="679" mass="76014">MMSAFSEVISPLQSYLEQTFYRAGIVLRGTPEWTEAQLLQLKDYFDGRHIQLGGYPRQSYEWFDIKSGRRLLGQECGLLLIDLSAGFDADSFNAVLGTLQGGGLLVFIGAPELADNLNPAEQWLRRALDKLILVDELQPPAKMDFPRILPTPIDQFEQQEKAIEAIVHVVEGHRKRPLVLTADRGRGKSSALGIAASELMKRRSSIQIIVTAPAFATVEPMFSHLQRMLPEGQAQAKIFTYQQAKLRFISPDELLHQRPGCDVLLIDEAAAIPVPMLTALTNHYHRLVFSTTIHGYEGCGRGFTLKFLPWLKENRPDLTHQKLSTPIRWAEGDPLEQWQYQTFLLNAELPTIEAAGDNPIQYRCLTREILLNEPELFANIFALLTNAHYQTTPNDLMGILSDSNISVLVAQSAHHVVGCILAIQEGPLSPAAVDKIQHGLHRPKGHLVPTSLVNQLGLSDAAGLSCCRVMRIAIHPAWQGQGYGSALLSALTRQYPADYIATSFGATSALLQFWGKNDFHPVKIGSRRDQASGCYSIVMIYHNAYPWFDAAKRQFSYYFPHALKTELTRLESDIVRQLLKMRASLPIIDIPTALIENYAQGGSNYESVAVWIALYISALPREHIDMIDDLLIEKVLQNQTWSTIVSHTSVTGRKQIEQKIRDNLSSINMSLHCKLTHNQ</sequence>
<dbReference type="InterPro" id="IPR013562">
    <property type="entry name" value="TmcA/NAT10_N"/>
</dbReference>
<protein>
    <recommendedName>
        <fullName evidence="9">tRNA(Met) cytidine acetyltransferase TmcA</fullName>
        <ecNumber evidence="9">2.3.1.193</ecNumber>
    </recommendedName>
</protein>
<evidence type="ECO:0000259" key="10">
    <source>
        <dbReference type="PROSITE" id="PS51186"/>
    </source>
</evidence>
<dbReference type="InterPro" id="IPR027417">
    <property type="entry name" value="P-loop_NTPase"/>
</dbReference>